<dbReference type="InterPro" id="IPR050378">
    <property type="entry name" value="Metallo-dep_Hydrolases_sf"/>
</dbReference>
<gene>
    <name evidence="3" type="ORF">M231_04439</name>
</gene>
<dbReference type="GO" id="GO:0016810">
    <property type="term" value="F:hydrolase activity, acting on carbon-nitrogen (but not peptide) bonds"/>
    <property type="evidence" value="ECO:0007669"/>
    <property type="project" value="InterPro"/>
</dbReference>
<dbReference type="AlphaFoldDB" id="A0A4Q1BKP4"/>
<name>A0A4Q1BKP4_TREME</name>
<organism evidence="3 4">
    <name type="scientific">Tremella mesenterica</name>
    <name type="common">Jelly fungus</name>
    <dbReference type="NCBI Taxonomy" id="5217"/>
    <lineage>
        <taxon>Eukaryota</taxon>
        <taxon>Fungi</taxon>
        <taxon>Dikarya</taxon>
        <taxon>Basidiomycota</taxon>
        <taxon>Agaricomycotina</taxon>
        <taxon>Tremellomycetes</taxon>
        <taxon>Tremellales</taxon>
        <taxon>Tremellaceae</taxon>
        <taxon>Tremella</taxon>
    </lineage>
</organism>
<dbReference type="STRING" id="5217.A0A4Q1BKP4"/>
<keyword evidence="4" id="KW-1185">Reference proteome</keyword>
<evidence type="ECO:0000259" key="2">
    <source>
        <dbReference type="Pfam" id="PF07969"/>
    </source>
</evidence>
<dbReference type="Pfam" id="PF07969">
    <property type="entry name" value="Amidohydro_3"/>
    <property type="match status" value="1"/>
</dbReference>
<accession>A0A4Q1BKP4</accession>
<dbReference type="Gene3D" id="3.20.20.140">
    <property type="entry name" value="Metal-dependent hydrolases"/>
    <property type="match status" value="2"/>
</dbReference>
<dbReference type="PANTHER" id="PTHR11647">
    <property type="entry name" value="HYDRANTOINASE/DIHYDROPYRIMIDINASE FAMILY MEMBER"/>
    <property type="match status" value="1"/>
</dbReference>
<protein>
    <submittedName>
        <fullName evidence="3">D-aminoacylase</fullName>
    </submittedName>
</protein>
<comment type="similarity">
    <text evidence="1">Belongs to the metallo-dependent hydrolases superfamily. Hydantoinase/dihydropyrimidinase family.</text>
</comment>
<feature type="domain" description="Amidohydrolase 3" evidence="2">
    <location>
        <begin position="49"/>
        <end position="531"/>
    </location>
</feature>
<comment type="caution">
    <text evidence="3">The sequence shown here is derived from an EMBL/GenBank/DDBJ whole genome shotgun (WGS) entry which is preliminary data.</text>
</comment>
<proteinExistence type="inferred from homology"/>
<evidence type="ECO:0000313" key="3">
    <source>
        <dbReference type="EMBL" id="RXK38266.1"/>
    </source>
</evidence>
<dbReference type="InterPro" id="IPR011059">
    <property type="entry name" value="Metal-dep_hydrolase_composite"/>
</dbReference>
<sequence length="554" mass="60745">MIKPSSIIFRSPLVIPGDDTSPYKADVLVSEGVIKRIVPSNTLVVPTARVIQAEGYVLCPGFIDLHAHSDLYLLTHPKHEAKLSQGCTTEVIGQDGISYAPVRNPQQLNSIRKQIAGWNGSPTDEECHTIYPGKGLFEWRTLGQYLDCLERNGVATNVAGLVPQGNLRLLACGPFDEQASPAEIQDQVNLLRQCMDEGAVGMSSGLTYTPGMYASTSELAVLCRTLAIEYPGAYYAPHHRSYGHRALESYDEMLKLGLQTGCPIHLTHATLNFSENKGKAPRLIGMIDHARAKGADITLDTYPYLPGCTTLSALLPSWASSGGPDQVMFRLQDEVTREKIRLAVEVKGCDGGHGIPTNWDEIQIGTTTHPDLRGYGGRRIGDLARNLGVPPIQIFFDVLFKDRLATSCIMHVGNEDNVRAMMLHETHCSGSDAILHGETLHPRAYGTFPRFIGHYARDLGLMSIPEMISHLTSRPAKRLGIYPHRGLIAEGSAADLVLFHPELIKDTATFHSSKQKAEGIRFVLVNGVVVVDEGRMMDVRAGKVLRRRMDGKVN</sequence>
<dbReference type="Proteomes" id="UP000289152">
    <property type="component" value="Unassembled WGS sequence"/>
</dbReference>
<dbReference type="InterPro" id="IPR013108">
    <property type="entry name" value="Amidohydro_3"/>
</dbReference>
<dbReference type="OrthoDB" id="194468at2759"/>
<dbReference type="OMA" id="HATMNFG"/>
<evidence type="ECO:0000313" key="4">
    <source>
        <dbReference type="Proteomes" id="UP000289152"/>
    </source>
</evidence>
<dbReference type="SUPFAM" id="SSF51338">
    <property type="entry name" value="Composite domain of metallo-dependent hydrolases"/>
    <property type="match status" value="1"/>
</dbReference>
<dbReference type="InParanoid" id="A0A4Q1BKP4"/>
<dbReference type="VEuPathDB" id="FungiDB:TREMEDRAFT_29041"/>
<dbReference type="InterPro" id="IPR032466">
    <property type="entry name" value="Metal_Hydrolase"/>
</dbReference>
<reference evidence="3 4" key="1">
    <citation type="submission" date="2016-06" db="EMBL/GenBank/DDBJ databases">
        <title>Evolution of pathogenesis and genome organization in the Tremellales.</title>
        <authorList>
            <person name="Cuomo C."/>
            <person name="Litvintseva A."/>
            <person name="Heitman J."/>
            <person name="Chen Y."/>
            <person name="Sun S."/>
            <person name="Springer D."/>
            <person name="Dromer F."/>
            <person name="Young S."/>
            <person name="Zeng Q."/>
            <person name="Chapman S."/>
            <person name="Gujja S."/>
            <person name="Saif S."/>
            <person name="Birren B."/>
        </authorList>
    </citation>
    <scope>NUCLEOTIDE SEQUENCE [LARGE SCALE GENOMIC DNA]</scope>
    <source>
        <strain evidence="3 4">ATCC 28783</strain>
    </source>
</reference>
<dbReference type="EMBL" id="SDIL01000050">
    <property type="protein sequence ID" value="RXK38266.1"/>
    <property type="molecule type" value="Genomic_DNA"/>
</dbReference>
<dbReference type="PANTHER" id="PTHR11647:SF1">
    <property type="entry name" value="COLLAPSIN RESPONSE MEDIATOR PROTEIN"/>
    <property type="match status" value="1"/>
</dbReference>
<dbReference type="SUPFAM" id="SSF51556">
    <property type="entry name" value="Metallo-dependent hydrolases"/>
    <property type="match status" value="1"/>
</dbReference>
<evidence type="ECO:0000256" key="1">
    <source>
        <dbReference type="ARBA" id="ARBA00008829"/>
    </source>
</evidence>